<dbReference type="AlphaFoldDB" id="A0A3E0WTA7"/>
<protein>
    <submittedName>
        <fullName evidence="13">TonB-dependent copper receptor</fullName>
    </submittedName>
</protein>
<dbReference type="GO" id="GO:0015344">
    <property type="term" value="F:siderophore uptake transmembrane transporter activity"/>
    <property type="evidence" value="ECO:0007669"/>
    <property type="project" value="TreeGrafter"/>
</dbReference>
<evidence type="ECO:0000256" key="1">
    <source>
        <dbReference type="ARBA" id="ARBA00004571"/>
    </source>
</evidence>
<dbReference type="OrthoDB" id="5332150at2"/>
<feature type="domain" description="TonB-dependent receptor plug" evidence="12">
    <location>
        <begin position="60"/>
        <end position="146"/>
    </location>
</feature>
<comment type="similarity">
    <text evidence="8 9">Belongs to the TonB-dependent receptor family.</text>
</comment>
<keyword evidence="13" id="KW-0675">Receptor</keyword>
<evidence type="ECO:0000259" key="11">
    <source>
        <dbReference type="Pfam" id="PF00593"/>
    </source>
</evidence>
<dbReference type="Proteomes" id="UP000256763">
    <property type="component" value="Unassembled WGS sequence"/>
</dbReference>
<evidence type="ECO:0000256" key="8">
    <source>
        <dbReference type="PROSITE-ProRule" id="PRU01360"/>
    </source>
</evidence>
<dbReference type="InterPro" id="IPR039426">
    <property type="entry name" value="TonB-dep_rcpt-like"/>
</dbReference>
<organism evidence="13 14">
    <name type="scientific">Alkalilimnicola ehrlichii</name>
    <dbReference type="NCBI Taxonomy" id="351052"/>
    <lineage>
        <taxon>Bacteria</taxon>
        <taxon>Pseudomonadati</taxon>
        <taxon>Pseudomonadota</taxon>
        <taxon>Gammaproteobacteria</taxon>
        <taxon>Chromatiales</taxon>
        <taxon>Ectothiorhodospiraceae</taxon>
        <taxon>Alkalilimnicola</taxon>
    </lineage>
</organism>
<keyword evidence="3 8" id="KW-1134">Transmembrane beta strand</keyword>
<dbReference type="InterPro" id="IPR012910">
    <property type="entry name" value="Plug_dom"/>
</dbReference>
<name>A0A3E0WTA7_9GAMM</name>
<evidence type="ECO:0000256" key="10">
    <source>
        <dbReference type="SAM" id="MobiDB-lite"/>
    </source>
</evidence>
<dbReference type="InterPro" id="IPR036942">
    <property type="entry name" value="Beta-barrel_TonB_sf"/>
</dbReference>
<evidence type="ECO:0000256" key="3">
    <source>
        <dbReference type="ARBA" id="ARBA00022452"/>
    </source>
</evidence>
<keyword evidence="5 9" id="KW-0798">TonB box</keyword>
<evidence type="ECO:0000256" key="9">
    <source>
        <dbReference type="RuleBase" id="RU003357"/>
    </source>
</evidence>
<keyword evidence="2 8" id="KW-0813">Transport</keyword>
<dbReference type="EMBL" id="NFZW01000013">
    <property type="protein sequence ID" value="RFA35197.1"/>
    <property type="molecule type" value="Genomic_DNA"/>
</dbReference>
<reference evidence="14" key="1">
    <citation type="submission" date="2017-05" db="EMBL/GenBank/DDBJ databases">
        <authorList>
            <person name="Sharma S."/>
            <person name="Sidhu C."/>
            <person name="Pinnaka A.K."/>
        </authorList>
    </citation>
    <scope>NUCLEOTIDE SEQUENCE [LARGE SCALE GENOMIC DNA]</scope>
    <source>
        <strain evidence="14">AK93</strain>
    </source>
</reference>
<dbReference type="InterPro" id="IPR037066">
    <property type="entry name" value="Plug_dom_sf"/>
</dbReference>
<dbReference type="Pfam" id="PF07715">
    <property type="entry name" value="Plug"/>
    <property type="match status" value="1"/>
</dbReference>
<accession>A0A3E0WTA7</accession>
<dbReference type="PANTHER" id="PTHR30069">
    <property type="entry name" value="TONB-DEPENDENT OUTER MEMBRANE RECEPTOR"/>
    <property type="match status" value="1"/>
</dbReference>
<dbReference type="NCBIfam" id="TIGR01778">
    <property type="entry name" value="TonB-copper"/>
    <property type="match status" value="1"/>
</dbReference>
<feature type="domain" description="TonB-dependent receptor-like beta-barrel" evidence="11">
    <location>
        <begin position="199"/>
        <end position="608"/>
    </location>
</feature>
<dbReference type="CDD" id="cd01347">
    <property type="entry name" value="ligand_gated_channel"/>
    <property type="match status" value="1"/>
</dbReference>
<sequence>MSPYRFVVPPVVGLLTTGAFTSALAEEHARLAPVVITAPGMIDAGRIETDPKQPRLPLPAHDGGSYLKSIPGFTTSRKGGTSGDPELRGLGGSRLRLQLDGSEILGGCAGRMDPPTAYVYPESYDRIEIIKGPQSVRYGSSAAGVVRFERDTPRFDEPDVRGQISTTVGSFDRNDLMADISAGDQTGYTRLIGTVSRQDNYEDGDGQTVHSEYQRWSTTAILGWTPSERTSIEFSYDRSDGQAAYADRGMDGTLFDRTGYQLVARHYDLTPWLAEVEARAYYNHIDHVMDEFRLREGMRRAMNPDRRLRGGRLNVALIPTENTWLTVGADYLDDRHRTRMAMQEQASSFAGIPRQDTAEFEQYGVFAELEHTLTSQDRFTYGLRADRNEVTELRTPAQASDSNTLWSGFARYQRDLRLMPLSTYIGIGRAERAPDFWERNRRFDIDSEVLNQVDVGAGFRSGSFQANASLFYGVFDDYILIDYRDGGEGAINIDATQYGAEFDATLQLTATLSTTATLSWVRATNDTHNRPLAQTPPLEGSLSLDYNGSRYFAGAVARGVTRQDRIHPGFGTIYSVDGDETPGFGTMSFYGGYRLTPQITATAGVDNLYDRAYAEHIQRSGGGYLTPADTPINEPGRTLWARISATF</sequence>
<evidence type="ECO:0000256" key="5">
    <source>
        <dbReference type="ARBA" id="ARBA00023077"/>
    </source>
</evidence>
<evidence type="ECO:0000256" key="2">
    <source>
        <dbReference type="ARBA" id="ARBA00022448"/>
    </source>
</evidence>
<dbReference type="Gene3D" id="2.40.170.20">
    <property type="entry name" value="TonB-dependent receptor, beta-barrel domain"/>
    <property type="match status" value="1"/>
</dbReference>
<evidence type="ECO:0000256" key="7">
    <source>
        <dbReference type="ARBA" id="ARBA00023237"/>
    </source>
</evidence>
<dbReference type="InterPro" id="IPR010100">
    <property type="entry name" value="TonB-dep_Cu_rcpt"/>
</dbReference>
<evidence type="ECO:0000313" key="13">
    <source>
        <dbReference type="EMBL" id="RFA35197.1"/>
    </source>
</evidence>
<evidence type="ECO:0000259" key="12">
    <source>
        <dbReference type="Pfam" id="PF07715"/>
    </source>
</evidence>
<gene>
    <name evidence="13" type="ORF">CAL65_13330</name>
</gene>
<dbReference type="PROSITE" id="PS52016">
    <property type="entry name" value="TONB_DEPENDENT_REC_3"/>
    <property type="match status" value="1"/>
</dbReference>
<evidence type="ECO:0000256" key="6">
    <source>
        <dbReference type="ARBA" id="ARBA00023136"/>
    </source>
</evidence>
<dbReference type="GO" id="GO:0044718">
    <property type="term" value="P:siderophore transmembrane transport"/>
    <property type="evidence" value="ECO:0007669"/>
    <property type="project" value="TreeGrafter"/>
</dbReference>
<dbReference type="GO" id="GO:0009279">
    <property type="term" value="C:cell outer membrane"/>
    <property type="evidence" value="ECO:0007669"/>
    <property type="project" value="UniProtKB-SubCell"/>
</dbReference>
<keyword evidence="4 8" id="KW-0812">Transmembrane</keyword>
<dbReference type="PANTHER" id="PTHR30069:SF49">
    <property type="entry name" value="OUTER MEMBRANE PROTEIN C"/>
    <property type="match status" value="1"/>
</dbReference>
<evidence type="ECO:0000313" key="14">
    <source>
        <dbReference type="Proteomes" id="UP000256763"/>
    </source>
</evidence>
<evidence type="ECO:0000256" key="4">
    <source>
        <dbReference type="ARBA" id="ARBA00022692"/>
    </source>
</evidence>
<feature type="region of interest" description="Disordered" evidence="10">
    <location>
        <begin position="70"/>
        <end position="91"/>
    </location>
</feature>
<keyword evidence="6 8" id="KW-0472">Membrane</keyword>
<comment type="caution">
    <text evidence="13">The sequence shown here is derived from an EMBL/GenBank/DDBJ whole genome shotgun (WGS) entry which is preliminary data.</text>
</comment>
<dbReference type="Gene3D" id="2.170.130.10">
    <property type="entry name" value="TonB-dependent receptor, plug domain"/>
    <property type="match status" value="1"/>
</dbReference>
<dbReference type="InterPro" id="IPR000531">
    <property type="entry name" value="Beta-barrel_TonB"/>
</dbReference>
<proteinExistence type="inferred from homology"/>
<comment type="subcellular location">
    <subcellularLocation>
        <location evidence="1 8">Cell outer membrane</location>
        <topology evidence="1 8">Multi-pass membrane protein</topology>
    </subcellularLocation>
</comment>
<keyword evidence="7 8" id="KW-0998">Cell outer membrane</keyword>
<dbReference type="Pfam" id="PF00593">
    <property type="entry name" value="TonB_dep_Rec_b-barrel"/>
    <property type="match status" value="1"/>
</dbReference>
<dbReference type="SUPFAM" id="SSF56935">
    <property type="entry name" value="Porins"/>
    <property type="match status" value="1"/>
</dbReference>
<keyword evidence="14" id="KW-1185">Reference proteome</keyword>